<proteinExistence type="predicted"/>
<accession>A0AB39HUM4</accession>
<protein>
    <submittedName>
        <fullName evidence="4">Aminotransferase class V-fold PLP-dependent enzyme</fullName>
    </submittedName>
</protein>
<dbReference type="SUPFAM" id="SSF53383">
    <property type="entry name" value="PLP-dependent transferases"/>
    <property type="match status" value="1"/>
</dbReference>
<dbReference type="Gene3D" id="3.40.640.10">
    <property type="entry name" value="Type I PLP-dependent aspartate aminotransferase-like (Major domain)"/>
    <property type="match status" value="1"/>
</dbReference>
<dbReference type="Pfam" id="PF00266">
    <property type="entry name" value="Aminotran_5"/>
    <property type="match status" value="1"/>
</dbReference>
<dbReference type="PANTHER" id="PTHR43586">
    <property type="entry name" value="CYSTEINE DESULFURASE"/>
    <property type="match status" value="1"/>
</dbReference>
<evidence type="ECO:0000259" key="3">
    <source>
        <dbReference type="Pfam" id="PF00266"/>
    </source>
</evidence>
<gene>
    <name evidence="4" type="ORF">AB4Y30_08715</name>
</gene>
<sequence length="425" mass="47459">MANEILFSKELLDEIREKFAYVDTDPLTQKKRLYMDNAGGSLRLKSTVEKFMQYDLIPDHPQREHKTAKYLADVESKGLEDTRLIFNAKDGSIVTCFTASQAIFEITGKIAENIEGTNIVTTALEHPSVYDSAKFYADKLGKELRVAPTNRVTGGVDVEEITKLIDQETIFLSVIYASNISGAILDIETIVKEARKIKPDLYIIVDSVQHAPHGLIDLEKTPVDVMNFAPYKFFGVRGCGVAYLSERAAKLPHHRLIGKEEGDLQLGSPVPAHFAVISEIVDYVCWIGSKFTKEQGKRALYVEGIKRIGLHEKGLLEVLLNGTDKTTGLRNIPGVTVHLDYEDLSKRDFIIAISIDQLGYKEAVKQYEAENVIVYDRVASSIYSKRMLESFGLDGAVRISPLHCNTVEEIEEFLEITAKIAKANA</sequence>
<dbReference type="InterPro" id="IPR015422">
    <property type="entry name" value="PyrdxlP-dep_Trfase_small"/>
</dbReference>
<dbReference type="InterPro" id="IPR015424">
    <property type="entry name" value="PyrdxlP-dep_Trfase"/>
</dbReference>
<dbReference type="AlphaFoldDB" id="A0AB39HUM4"/>
<reference evidence="4" key="1">
    <citation type="submission" date="2024-07" db="EMBL/GenBank/DDBJ databases">
        <title>Halotolerant mesophilic bacterium Ornithinibacillus sp. 4-3, sp. nov., isolated from soil.</title>
        <authorList>
            <person name="Sidarenka A.V."/>
            <person name="Guliayeva D.E."/>
            <person name="Leanovich S.I."/>
            <person name="Hileuskaya K.S."/>
            <person name="Akhremchuk A.E."/>
            <person name="Sikolenko M.A."/>
            <person name="Valentovich L.N."/>
        </authorList>
    </citation>
    <scope>NUCLEOTIDE SEQUENCE</scope>
    <source>
        <strain evidence="4">4-3</strain>
    </source>
</reference>
<dbReference type="GO" id="GO:0008483">
    <property type="term" value="F:transaminase activity"/>
    <property type="evidence" value="ECO:0007669"/>
    <property type="project" value="UniProtKB-KW"/>
</dbReference>
<evidence type="ECO:0000313" key="4">
    <source>
        <dbReference type="EMBL" id="XDK34414.1"/>
    </source>
</evidence>
<keyword evidence="4" id="KW-0808">Transferase</keyword>
<dbReference type="Gene3D" id="3.90.1150.10">
    <property type="entry name" value="Aspartate Aminotransferase, domain 1"/>
    <property type="match status" value="1"/>
</dbReference>
<organism evidence="4">
    <name type="scientific">Ornithinibacillus sp. 4-3</name>
    <dbReference type="NCBI Taxonomy" id="3231488"/>
    <lineage>
        <taxon>Bacteria</taxon>
        <taxon>Bacillati</taxon>
        <taxon>Bacillota</taxon>
        <taxon>Bacilli</taxon>
        <taxon>Bacillales</taxon>
        <taxon>Bacillaceae</taxon>
        <taxon>Ornithinibacillus</taxon>
    </lineage>
</organism>
<dbReference type="InterPro" id="IPR015421">
    <property type="entry name" value="PyrdxlP-dep_Trfase_major"/>
</dbReference>
<evidence type="ECO:0000256" key="1">
    <source>
        <dbReference type="ARBA" id="ARBA00001933"/>
    </source>
</evidence>
<keyword evidence="2" id="KW-0663">Pyridoxal phosphate</keyword>
<comment type="cofactor">
    <cofactor evidence="1">
        <name>pyridoxal 5'-phosphate</name>
        <dbReference type="ChEBI" id="CHEBI:597326"/>
    </cofactor>
</comment>
<keyword evidence="4" id="KW-0032">Aminotransferase</keyword>
<dbReference type="EMBL" id="CP162599">
    <property type="protein sequence ID" value="XDK34414.1"/>
    <property type="molecule type" value="Genomic_DNA"/>
</dbReference>
<dbReference type="InterPro" id="IPR000192">
    <property type="entry name" value="Aminotrans_V_dom"/>
</dbReference>
<dbReference type="RefSeq" id="WP_368655085.1">
    <property type="nucleotide sequence ID" value="NZ_CP162599.1"/>
</dbReference>
<name>A0AB39HUM4_9BACI</name>
<dbReference type="PANTHER" id="PTHR43586:SF8">
    <property type="entry name" value="CYSTEINE DESULFURASE 1, CHLOROPLASTIC"/>
    <property type="match status" value="1"/>
</dbReference>
<feature type="domain" description="Aminotransferase class V" evidence="3">
    <location>
        <begin position="34"/>
        <end position="252"/>
    </location>
</feature>
<evidence type="ECO:0000256" key="2">
    <source>
        <dbReference type="ARBA" id="ARBA00022898"/>
    </source>
</evidence>